<dbReference type="SUPFAM" id="SSF49899">
    <property type="entry name" value="Concanavalin A-like lectins/glucanases"/>
    <property type="match status" value="1"/>
</dbReference>
<dbReference type="PANTHER" id="PTHR31062">
    <property type="entry name" value="XYLOGLUCAN ENDOTRANSGLUCOSYLASE/HYDROLASE PROTEIN 8-RELATED"/>
    <property type="match status" value="1"/>
</dbReference>
<feature type="region of interest" description="Disordered" evidence="3">
    <location>
        <begin position="308"/>
        <end position="328"/>
    </location>
</feature>
<name>A0A2C5X741_9HYPO</name>
<sequence length="358" mass="38848">MASLRDLTRCNPHRKDSRCAPTPAFAAPAAFDFSTADWASDSLADFWAMDGTTLRKHERLSFDDEGMAVRVQQPGDSCTLASRRYLLFGRVRAEIEAAAGAGIVTSLTLKSDSGDEIDWEMLGAYPQHAQTNFFANGNALYNAYAQTHNLSAPSTARHLVDISWSDDAISIAVNDTVVRSWQSGDLPAQSWPQKPMRIVLGVWAVGPASDAGEIAWAGGLYPPALPAVARFRSVRVLDLAGHCVQFAGSNSSSSDHDNSSRPEHEQQQQQQETLVRYSYNEQTSDWRHVAVAGCQHREKGGLVFAAQPEPTDLDNEEPAPSPSNTCPPVAHQSGARACSPLYPLVLALSLACHVLIHL</sequence>
<dbReference type="Proteomes" id="UP000226192">
    <property type="component" value="Unassembled WGS sequence"/>
</dbReference>
<dbReference type="OrthoDB" id="4781at2759"/>
<evidence type="ECO:0000313" key="5">
    <source>
        <dbReference type="EMBL" id="PHH59059.1"/>
    </source>
</evidence>
<comment type="caution">
    <text evidence="5">The sequence shown here is derived from an EMBL/GenBank/DDBJ whole genome shotgun (WGS) entry which is preliminary data.</text>
</comment>
<keyword evidence="6" id="KW-1185">Reference proteome</keyword>
<dbReference type="Gene3D" id="2.60.120.200">
    <property type="match status" value="1"/>
</dbReference>
<reference evidence="5 6" key="1">
    <citation type="submission" date="2017-06" db="EMBL/GenBank/DDBJ databases">
        <title>Ant-infecting Ophiocordyceps genomes reveal a high diversity of potential behavioral manipulation genes and a possible major role for enterotoxins.</title>
        <authorList>
            <person name="De Bekker C."/>
            <person name="Evans H.C."/>
            <person name="Brachmann A."/>
            <person name="Hughes D.P."/>
        </authorList>
    </citation>
    <scope>NUCLEOTIDE SEQUENCE [LARGE SCALE GENOMIC DNA]</scope>
    <source>
        <strain evidence="5 6">Map64</strain>
    </source>
</reference>
<dbReference type="Pfam" id="PF00722">
    <property type="entry name" value="Glyco_hydro_16"/>
    <property type="match status" value="1"/>
</dbReference>
<dbReference type="InterPro" id="IPR044791">
    <property type="entry name" value="Beta-glucanase/XTH"/>
</dbReference>
<organism evidence="5 6">
    <name type="scientific">Ophiocordyceps australis</name>
    <dbReference type="NCBI Taxonomy" id="1399860"/>
    <lineage>
        <taxon>Eukaryota</taxon>
        <taxon>Fungi</taxon>
        <taxon>Dikarya</taxon>
        <taxon>Ascomycota</taxon>
        <taxon>Pezizomycotina</taxon>
        <taxon>Sordariomycetes</taxon>
        <taxon>Hypocreomycetidae</taxon>
        <taxon>Hypocreales</taxon>
        <taxon>Ophiocordycipitaceae</taxon>
        <taxon>Ophiocordyceps</taxon>
    </lineage>
</organism>
<dbReference type="InterPro" id="IPR013320">
    <property type="entry name" value="ConA-like_dom_sf"/>
</dbReference>
<protein>
    <recommendedName>
        <fullName evidence="4">GH16 domain-containing protein</fullName>
    </recommendedName>
</protein>
<feature type="region of interest" description="Disordered" evidence="3">
    <location>
        <begin position="248"/>
        <end position="272"/>
    </location>
</feature>
<proteinExistence type="predicted"/>
<evidence type="ECO:0000256" key="1">
    <source>
        <dbReference type="ARBA" id="ARBA00022801"/>
    </source>
</evidence>
<dbReference type="EMBL" id="NJET01000246">
    <property type="protein sequence ID" value="PHH59059.1"/>
    <property type="molecule type" value="Genomic_DNA"/>
</dbReference>
<dbReference type="GO" id="GO:0004553">
    <property type="term" value="F:hydrolase activity, hydrolyzing O-glycosyl compounds"/>
    <property type="evidence" value="ECO:0007669"/>
    <property type="project" value="InterPro"/>
</dbReference>
<dbReference type="PROSITE" id="PS51762">
    <property type="entry name" value="GH16_2"/>
    <property type="match status" value="1"/>
</dbReference>
<feature type="domain" description="GH16" evidence="4">
    <location>
        <begin position="15"/>
        <end position="242"/>
    </location>
</feature>
<keyword evidence="1" id="KW-0378">Hydrolase</keyword>
<feature type="compositionally biased region" description="Basic and acidic residues" evidence="3">
    <location>
        <begin position="254"/>
        <end position="266"/>
    </location>
</feature>
<dbReference type="GO" id="GO:0005975">
    <property type="term" value="P:carbohydrate metabolic process"/>
    <property type="evidence" value="ECO:0007669"/>
    <property type="project" value="InterPro"/>
</dbReference>
<evidence type="ECO:0000256" key="2">
    <source>
        <dbReference type="ARBA" id="ARBA00023295"/>
    </source>
</evidence>
<gene>
    <name evidence="5" type="ORF">CDD81_3837</name>
</gene>
<dbReference type="AlphaFoldDB" id="A0A2C5X741"/>
<evidence type="ECO:0000259" key="4">
    <source>
        <dbReference type="PROSITE" id="PS51762"/>
    </source>
</evidence>
<evidence type="ECO:0000256" key="3">
    <source>
        <dbReference type="SAM" id="MobiDB-lite"/>
    </source>
</evidence>
<dbReference type="STRING" id="1399860.A0A2C5X741"/>
<accession>A0A2C5X741</accession>
<keyword evidence="2" id="KW-0326">Glycosidase</keyword>
<dbReference type="InterPro" id="IPR000757">
    <property type="entry name" value="Beta-glucanase-like"/>
</dbReference>
<evidence type="ECO:0000313" key="6">
    <source>
        <dbReference type="Proteomes" id="UP000226192"/>
    </source>
</evidence>